<dbReference type="Pfam" id="PF00583">
    <property type="entry name" value="Acetyltransf_1"/>
    <property type="match status" value="1"/>
</dbReference>
<dbReference type="EMBL" id="CACRSY010000015">
    <property type="protein sequence ID" value="VYT25799.1"/>
    <property type="molecule type" value="Genomic_DNA"/>
</dbReference>
<dbReference type="InterPro" id="IPR016181">
    <property type="entry name" value="Acyl_CoA_acyltransferase"/>
</dbReference>
<dbReference type="SUPFAM" id="SSF55729">
    <property type="entry name" value="Acyl-CoA N-acyltransferases (Nat)"/>
    <property type="match status" value="1"/>
</dbReference>
<keyword evidence="2" id="KW-0808">Transferase</keyword>
<reference evidence="2" key="1">
    <citation type="submission" date="2019-11" db="EMBL/GenBank/DDBJ databases">
        <authorList>
            <person name="Feng L."/>
        </authorList>
    </citation>
    <scope>NUCLEOTIDE SEQUENCE</scope>
    <source>
        <strain evidence="2">BhanseniiLFYP23</strain>
    </source>
</reference>
<dbReference type="CDD" id="cd04301">
    <property type="entry name" value="NAT_SF"/>
    <property type="match status" value="1"/>
</dbReference>
<dbReference type="RefSeq" id="WP_022239171.1">
    <property type="nucleotide sequence ID" value="NZ_CACRSY010000015.1"/>
</dbReference>
<organism evidence="2">
    <name type="scientific">Blautia hansenii</name>
    <name type="common">Ruminococcus hansenii</name>
    <dbReference type="NCBI Taxonomy" id="1322"/>
    <lineage>
        <taxon>Bacteria</taxon>
        <taxon>Bacillati</taxon>
        <taxon>Bacillota</taxon>
        <taxon>Clostridia</taxon>
        <taxon>Lachnospirales</taxon>
        <taxon>Lachnospiraceae</taxon>
        <taxon>Blautia</taxon>
    </lineage>
</organism>
<gene>
    <name evidence="2" type="ORF">BHLFYP23_00880</name>
</gene>
<dbReference type="GO" id="GO:0016747">
    <property type="term" value="F:acyltransferase activity, transferring groups other than amino-acyl groups"/>
    <property type="evidence" value="ECO:0007669"/>
    <property type="project" value="InterPro"/>
</dbReference>
<sequence length="181" mass="20906">MENNILLKYRALYADEICRELFNDFIRHQIVTKCWRKENGKWIIKDAPFVDDWIEKDYQILVSCLKNTVLSNGLVYAAFYDGNLKGFVSVEPEIFGGEQGYCDLSSIHISEDMRNKGIGKTLFFEAKKWAKQKGAKKLYISAHSAVESQAFYKSMGCVEAEVYNQKHVEDEPYDCQLECSL</sequence>
<dbReference type="Gene3D" id="3.40.630.30">
    <property type="match status" value="1"/>
</dbReference>
<name>A0A6N2V5W2_BLAHA</name>
<feature type="domain" description="N-acetyltransferase" evidence="1">
    <location>
        <begin position="16"/>
        <end position="178"/>
    </location>
</feature>
<protein>
    <submittedName>
        <fullName evidence="2">Acetyltransferase (GNAT) family protein</fullName>
    </submittedName>
</protein>
<evidence type="ECO:0000259" key="1">
    <source>
        <dbReference type="PROSITE" id="PS51186"/>
    </source>
</evidence>
<accession>A0A6N2V5W2</accession>
<dbReference type="AlphaFoldDB" id="A0A6N2V5W2"/>
<dbReference type="PROSITE" id="PS51186">
    <property type="entry name" value="GNAT"/>
    <property type="match status" value="1"/>
</dbReference>
<evidence type="ECO:0000313" key="2">
    <source>
        <dbReference type="EMBL" id="VYT25799.1"/>
    </source>
</evidence>
<dbReference type="InterPro" id="IPR000182">
    <property type="entry name" value="GNAT_dom"/>
</dbReference>
<proteinExistence type="predicted"/>